<accession>A0A0W0VZI0</accession>
<reference evidence="1 2" key="1">
    <citation type="submission" date="2015-11" db="EMBL/GenBank/DDBJ databases">
        <title>Genomic analysis of 38 Legionella species identifies large and diverse effector repertoires.</title>
        <authorList>
            <person name="Burstein D."/>
            <person name="Amaro F."/>
            <person name="Zusman T."/>
            <person name="Lifshitz Z."/>
            <person name="Cohen O."/>
            <person name="Gilbert J.A."/>
            <person name="Pupko T."/>
            <person name="Shuman H.A."/>
            <person name="Segal G."/>
        </authorList>
    </citation>
    <scope>NUCLEOTIDE SEQUENCE [LARGE SCALE GENOMIC DNA]</scope>
    <source>
        <strain evidence="1 2">ATCC 49751</strain>
    </source>
</reference>
<dbReference type="AlphaFoldDB" id="A0A0W0VZI0"/>
<comment type="caution">
    <text evidence="1">The sequence shown here is derived from an EMBL/GenBank/DDBJ whole genome shotgun (WGS) entry which is preliminary data.</text>
</comment>
<keyword evidence="2" id="KW-1185">Reference proteome</keyword>
<evidence type="ECO:0000313" key="1">
    <source>
        <dbReference type="EMBL" id="KTD25450.1"/>
    </source>
</evidence>
<sequence length="287" mass="33109">MSQAWLASYKANDSYQWRFLIGLLKPINYSRWVKRPQLTALEFGFISSGYEPIPDEFLFKVVEELQTTLYHIKPASFRNMYSSEGFIKSVRELFPDIKGEAEVIEKILQQAQALLDCLEIINRGMIAMPKEYKACFAIDQGTLKEKLWRFDYLVHWAKADLQHSLPAEISMLDNNFNIKEELAAHFGKTIKHKFSESELIIDEWFNLKLCRAPKLKALIESYVKEEELCKKNTNRTFSTGNIQAHLKADFEVIGSDGDNDDFLKKLSHVASINTKGASLKKRTPCKK</sequence>
<dbReference type="EMBL" id="LNYI01000004">
    <property type="protein sequence ID" value="KTD25450.1"/>
    <property type="molecule type" value="Genomic_DNA"/>
</dbReference>
<protein>
    <submittedName>
        <fullName evidence="1">Uncharacterized protein</fullName>
    </submittedName>
</protein>
<evidence type="ECO:0000313" key="2">
    <source>
        <dbReference type="Proteomes" id="UP000054869"/>
    </source>
</evidence>
<proteinExistence type="predicted"/>
<name>A0A0W0VZI0_9GAMM</name>
<dbReference type="PATRIC" id="fig|45067.4.peg.206"/>
<dbReference type="OrthoDB" id="5653954at2"/>
<dbReference type="STRING" id="45067.Llan_0196"/>
<gene>
    <name evidence="1" type="ORF">Llan_0196</name>
</gene>
<dbReference type="RefSeq" id="WP_028374325.1">
    <property type="nucleotide sequence ID" value="NZ_CAAAJD010000007.1"/>
</dbReference>
<dbReference type="Proteomes" id="UP000054869">
    <property type="component" value="Unassembled WGS sequence"/>
</dbReference>
<organism evidence="1 2">
    <name type="scientific">Legionella lansingensis</name>
    <dbReference type="NCBI Taxonomy" id="45067"/>
    <lineage>
        <taxon>Bacteria</taxon>
        <taxon>Pseudomonadati</taxon>
        <taxon>Pseudomonadota</taxon>
        <taxon>Gammaproteobacteria</taxon>
        <taxon>Legionellales</taxon>
        <taxon>Legionellaceae</taxon>
        <taxon>Legionella</taxon>
    </lineage>
</organism>